<dbReference type="InterPro" id="IPR036388">
    <property type="entry name" value="WH-like_DNA-bd_sf"/>
</dbReference>
<dbReference type="InterPro" id="IPR055414">
    <property type="entry name" value="LRR_R13L4/SHOC2-like"/>
</dbReference>
<dbReference type="Gene3D" id="1.20.5.4130">
    <property type="match status" value="1"/>
</dbReference>
<feature type="domain" description="Disease resistance N-terminal" evidence="4">
    <location>
        <begin position="7"/>
        <end position="65"/>
    </location>
</feature>
<evidence type="ECO:0000256" key="3">
    <source>
        <dbReference type="ARBA" id="ARBA00022821"/>
    </source>
</evidence>
<dbReference type="InterPro" id="IPR058922">
    <property type="entry name" value="WHD_DRP"/>
</dbReference>
<sequence>MGDIDGAIQIVLQTLEAMVSAEVSSHTDLENDVNPIQNELQNILGYLMNAEERAERNDAARNWIELYILREDSSMESTIKSLHENESITAEARDRFIFDNVKSGDINLTPNIKCLLNSNKLGSKILITTRYEDVARAWLNDGTTNGIYKTKAWELFYINTFQRSFGCCPEQLEKLAHGIVKKCGGLPPVITPVGSLLSDKEDDLSEWSKVRRSLGFSLYANHQLSGINKNFMQNYYDVPFYIKQYFFVLWLFPRGYPISGMRLIRLWIAEGFIRESSGSLTLEVAAEYMNELINMSMVEVISKDSSGKLRTLGVDELSFCIILSKKGSFGKDNSRRLSIYKNYGSNNVPNLDNITKRGLSIRNLFVEYVTSTIMVHVFNKTFLKSIGLLKVFDFSNAPIDHIPGEIGMLLNLHYLSLRNTRISRLPRSIAKLENLQTLDFKQTFITELPKEFKELHKLRHLLGYYFNNDGFLDPRCMKINGVNIPEGVLRECLELQKLNWVTKLRTLTQLRKLGFMGLKLNEGEAMCSVINEMKYLQLFDVFSKGKSENIDLMNVTSPPLMLKRLYLNGPLVSLPTWIYELHSLVKIRLRWSNLQEHLKIARHGFQKLKVLHLLDLHPLKSLIISEGGLPLLDEMSVEESEHLEVPSTIKYLSTVTKLNFHNMPSHFTDRILPGKFHFSIVKHIPSVLFHNKDLKGNLQTFTLR</sequence>
<evidence type="ECO:0000256" key="1">
    <source>
        <dbReference type="ARBA" id="ARBA00022737"/>
    </source>
</evidence>
<dbReference type="SUPFAM" id="SSF52058">
    <property type="entry name" value="L domain-like"/>
    <property type="match status" value="1"/>
</dbReference>
<dbReference type="Gene3D" id="1.10.10.10">
    <property type="entry name" value="Winged helix-like DNA-binding domain superfamily/Winged helix DNA-binding domain"/>
    <property type="match status" value="1"/>
</dbReference>
<reference evidence="7" key="1">
    <citation type="submission" date="2024-03" db="EMBL/GenBank/DDBJ databases">
        <title>WGS assembly of Saponaria officinalis var. Norfolk2.</title>
        <authorList>
            <person name="Jenkins J."/>
            <person name="Shu S."/>
            <person name="Grimwood J."/>
            <person name="Barry K."/>
            <person name="Goodstein D."/>
            <person name="Schmutz J."/>
            <person name="Leebens-Mack J."/>
            <person name="Osbourn A."/>
        </authorList>
    </citation>
    <scope>NUCLEOTIDE SEQUENCE [LARGE SCALE GENOMIC DNA]</scope>
    <source>
        <strain evidence="7">JIC</strain>
    </source>
</reference>
<dbReference type="Pfam" id="PF18052">
    <property type="entry name" value="Rx_N"/>
    <property type="match status" value="1"/>
</dbReference>
<dbReference type="SUPFAM" id="SSF52540">
    <property type="entry name" value="P-loop containing nucleoside triphosphate hydrolases"/>
    <property type="match status" value="1"/>
</dbReference>
<dbReference type="Gene3D" id="1.10.8.430">
    <property type="entry name" value="Helical domain of apoptotic protease-activating factors"/>
    <property type="match status" value="1"/>
</dbReference>
<dbReference type="InterPro" id="IPR032675">
    <property type="entry name" value="LRR_dom_sf"/>
</dbReference>
<dbReference type="PANTHER" id="PTHR23155:SF1205">
    <property type="entry name" value="DISEASE RESISTANCE PROTEIN RPM1"/>
    <property type="match status" value="1"/>
</dbReference>
<evidence type="ECO:0000259" key="5">
    <source>
        <dbReference type="Pfam" id="PF23559"/>
    </source>
</evidence>
<dbReference type="GO" id="GO:0043531">
    <property type="term" value="F:ADP binding"/>
    <property type="evidence" value="ECO:0007669"/>
    <property type="project" value="InterPro"/>
</dbReference>
<evidence type="ECO:0008006" key="9">
    <source>
        <dbReference type="Google" id="ProtNLM"/>
    </source>
</evidence>
<dbReference type="Proteomes" id="UP001443914">
    <property type="component" value="Unassembled WGS sequence"/>
</dbReference>
<accession>A0AAW1KT60</accession>
<dbReference type="InterPro" id="IPR042197">
    <property type="entry name" value="Apaf_helical"/>
</dbReference>
<dbReference type="AlphaFoldDB" id="A0AAW1KT60"/>
<organism evidence="7 8">
    <name type="scientific">Saponaria officinalis</name>
    <name type="common">Common soapwort</name>
    <name type="synonym">Lychnis saponaria</name>
    <dbReference type="NCBI Taxonomy" id="3572"/>
    <lineage>
        <taxon>Eukaryota</taxon>
        <taxon>Viridiplantae</taxon>
        <taxon>Streptophyta</taxon>
        <taxon>Embryophyta</taxon>
        <taxon>Tracheophyta</taxon>
        <taxon>Spermatophyta</taxon>
        <taxon>Magnoliopsida</taxon>
        <taxon>eudicotyledons</taxon>
        <taxon>Gunneridae</taxon>
        <taxon>Pentapetalae</taxon>
        <taxon>Caryophyllales</taxon>
        <taxon>Caryophyllaceae</taxon>
        <taxon>Caryophylleae</taxon>
        <taxon>Saponaria</taxon>
    </lineage>
</organism>
<protein>
    <recommendedName>
        <fullName evidence="9">NB-ARC domain-containing protein</fullName>
    </recommendedName>
</protein>
<evidence type="ECO:0000259" key="4">
    <source>
        <dbReference type="Pfam" id="PF18052"/>
    </source>
</evidence>
<keyword evidence="2" id="KW-0547">Nucleotide-binding</keyword>
<evidence type="ECO:0000313" key="7">
    <source>
        <dbReference type="EMBL" id="KAK9724040.1"/>
    </source>
</evidence>
<dbReference type="InterPro" id="IPR027417">
    <property type="entry name" value="P-loop_NTPase"/>
</dbReference>
<dbReference type="Pfam" id="PF23559">
    <property type="entry name" value="WHD_DRP"/>
    <property type="match status" value="1"/>
</dbReference>
<evidence type="ECO:0000256" key="2">
    <source>
        <dbReference type="ARBA" id="ARBA00022741"/>
    </source>
</evidence>
<dbReference type="Pfam" id="PF23598">
    <property type="entry name" value="LRR_14"/>
    <property type="match status" value="1"/>
</dbReference>
<dbReference type="PANTHER" id="PTHR23155">
    <property type="entry name" value="DISEASE RESISTANCE PROTEIN RP"/>
    <property type="match status" value="1"/>
</dbReference>
<gene>
    <name evidence="7" type="ORF">RND81_05G043800</name>
</gene>
<keyword evidence="8" id="KW-1185">Reference proteome</keyword>
<proteinExistence type="predicted"/>
<dbReference type="EMBL" id="JBDFQZ010000005">
    <property type="protein sequence ID" value="KAK9724040.1"/>
    <property type="molecule type" value="Genomic_DNA"/>
</dbReference>
<keyword evidence="3" id="KW-0611">Plant defense</keyword>
<feature type="domain" description="Disease resistance protein winged helix" evidence="5">
    <location>
        <begin position="251"/>
        <end position="312"/>
    </location>
</feature>
<comment type="caution">
    <text evidence="7">The sequence shown here is derived from an EMBL/GenBank/DDBJ whole genome shotgun (WGS) entry which is preliminary data.</text>
</comment>
<feature type="domain" description="Disease resistance R13L4/SHOC-2-like LRR" evidence="6">
    <location>
        <begin position="381"/>
        <end position="668"/>
    </location>
</feature>
<dbReference type="GO" id="GO:0098542">
    <property type="term" value="P:defense response to other organism"/>
    <property type="evidence" value="ECO:0007669"/>
    <property type="project" value="TreeGrafter"/>
</dbReference>
<dbReference type="Gene3D" id="3.80.10.10">
    <property type="entry name" value="Ribonuclease Inhibitor"/>
    <property type="match status" value="1"/>
</dbReference>
<keyword evidence="1" id="KW-0677">Repeat</keyword>
<dbReference type="InterPro" id="IPR044974">
    <property type="entry name" value="Disease_R_plants"/>
</dbReference>
<dbReference type="InterPro" id="IPR041118">
    <property type="entry name" value="Rx_N"/>
</dbReference>
<evidence type="ECO:0000259" key="6">
    <source>
        <dbReference type="Pfam" id="PF23598"/>
    </source>
</evidence>
<evidence type="ECO:0000313" key="8">
    <source>
        <dbReference type="Proteomes" id="UP001443914"/>
    </source>
</evidence>
<name>A0AAW1KT60_SAPOF</name>